<keyword evidence="1" id="KW-0808">Transferase</keyword>
<gene>
    <name evidence="1" type="ORF">CkaCkLH20_03891</name>
</gene>
<dbReference type="AlphaFoldDB" id="A0A9P6LJI2"/>
<keyword evidence="1" id="KW-0489">Methyltransferase</keyword>
<evidence type="ECO:0000313" key="2">
    <source>
        <dbReference type="Proteomes" id="UP000781932"/>
    </source>
</evidence>
<keyword evidence="2" id="KW-1185">Reference proteome</keyword>
<dbReference type="GeneID" id="62159684"/>
<name>A0A9P6LJI2_9PEZI</name>
<dbReference type="GO" id="GO:0032259">
    <property type="term" value="P:methylation"/>
    <property type="evidence" value="ECO:0007669"/>
    <property type="project" value="UniProtKB-KW"/>
</dbReference>
<evidence type="ECO:0000313" key="1">
    <source>
        <dbReference type="EMBL" id="KAF9878399.1"/>
    </source>
</evidence>
<reference evidence="1" key="2">
    <citation type="submission" date="2020-11" db="EMBL/GenBank/DDBJ databases">
        <title>Whole genome sequencing of Colletotrichum sp.</title>
        <authorList>
            <person name="Li H."/>
        </authorList>
    </citation>
    <scope>NUCLEOTIDE SEQUENCE</scope>
    <source>
        <strain evidence="1">CkLH20</strain>
    </source>
</reference>
<organism evidence="1 2">
    <name type="scientific">Colletotrichum karsti</name>
    <dbReference type="NCBI Taxonomy" id="1095194"/>
    <lineage>
        <taxon>Eukaryota</taxon>
        <taxon>Fungi</taxon>
        <taxon>Dikarya</taxon>
        <taxon>Ascomycota</taxon>
        <taxon>Pezizomycotina</taxon>
        <taxon>Sordariomycetes</taxon>
        <taxon>Hypocreomycetidae</taxon>
        <taxon>Glomerellales</taxon>
        <taxon>Glomerellaceae</taxon>
        <taxon>Colletotrichum</taxon>
        <taxon>Colletotrichum boninense species complex</taxon>
    </lineage>
</organism>
<dbReference type="OrthoDB" id="2013972at2759"/>
<dbReference type="GO" id="GO:0008168">
    <property type="term" value="F:methyltransferase activity"/>
    <property type="evidence" value="ECO:0007669"/>
    <property type="project" value="UniProtKB-KW"/>
</dbReference>
<dbReference type="EMBL" id="JAATWM020000010">
    <property type="protein sequence ID" value="KAF9878399.1"/>
    <property type="molecule type" value="Genomic_DNA"/>
</dbReference>
<dbReference type="InterPro" id="IPR029063">
    <property type="entry name" value="SAM-dependent_MTases_sf"/>
</dbReference>
<dbReference type="Proteomes" id="UP000781932">
    <property type="component" value="Unassembled WGS sequence"/>
</dbReference>
<reference evidence="1" key="1">
    <citation type="submission" date="2020-03" db="EMBL/GenBank/DDBJ databases">
        <authorList>
            <person name="He L."/>
        </authorList>
    </citation>
    <scope>NUCLEOTIDE SEQUENCE</scope>
    <source>
        <strain evidence="1">CkLH20</strain>
    </source>
</reference>
<dbReference type="SUPFAM" id="SSF53335">
    <property type="entry name" value="S-adenosyl-L-methionine-dependent methyltransferases"/>
    <property type="match status" value="1"/>
</dbReference>
<comment type="caution">
    <text evidence="1">The sequence shown here is derived from an EMBL/GenBank/DDBJ whole genome shotgun (WGS) entry which is preliminary data.</text>
</comment>
<accession>A0A9P6LJI2</accession>
<proteinExistence type="predicted"/>
<protein>
    <submittedName>
        <fullName evidence="1">Methyltransferase domain-containing protein</fullName>
    </submittedName>
</protein>
<dbReference type="RefSeq" id="XP_038747860.1">
    <property type="nucleotide sequence ID" value="XM_038886610.1"/>
</dbReference>
<sequence length="168" mass="19541">MAASLRDWPTFVGRVYHALTPNGWAEFSDMSVLYGCDDGTLTEDHALMKWDRLFIEACDTLGREHSPGPKLEGWVRQARFKNIRHHHFKIPLGPWAKNPHMKDLGWHNLAQTMEGLDAFTLKLFISVLGWKREEVINLLEHVRDELMSNTFHAYLNYHVVYGQKVLEI</sequence>